<evidence type="ECO:0000256" key="3">
    <source>
        <dbReference type="PROSITE-ProRule" id="PRU00708"/>
    </source>
</evidence>
<reference evidence="4" key="1">
    <citation type="journal article" date="2023" name="Nat. Commun.">
        <title>Diploid and tetraploid genomes of Acorus and the evolution of monocots.</title>
        <authorList>
            <person name="Ma L."/>
            <person name="Liu K.W."/>
            <person name="Li Z."/>
            <person name="Hsiao Y.Y."/>
            <person name="Qi Y."/>
            <person name="Fu T."/>
            <person name="Tang G.D."/>
            <person name="Zhang D."/>
            <person name="Sun W.H."/>
            <person name="Liu D.K."/>
            <person name="Li Y."/>
            <person name="Chen G.Z."/>
            <person name="Liu X.D."/>
            <person name="Liao X.Y."/>
            <person name="Jiang Y.T."/>
            <person name="Yu X."/>
            <person name="Hao Y."/>
            <person name="Huang J."/>
            <person name="Zhao X.W."/>
            <person name="Ke S."/>
            <person name="Chen Y.Y."/>
            <person name="Wu W.L."/>
            <person name="Hsu J.L."/>
            <person name="Lin Y.F."/>
            <person name="Huang M.D."/>
            <person name="Li C.Y."/>
            <person name="Huang L."/>
            <person name="Wang Z.W."/>
            <person name="Zhao X."/>
            <person name="Zhong W.Y."/>
            <person name="Peng D.H."/>
            <person name="Ahmad S."/>
            <person name="Lan S."/>
            <person name="Zhang J.S."/>
            <person name="Tsai W.C."/>
            <person name="Van de Peer Y."/>
            <person name="Liu Z.J."/>
        </authorList>
    </citation>
    <scope>NUCLEOTIDE SEQUENCE</scope>
    <source>
        <strain evidence="4">SCP</strain>
    </source>
</reference>
<evidence type="ECO:0000256" key="1">
    <source>
        <dbReference type="ARBA" id="ARBA00007626"/>
    </source>
</evidence>
<comment type="similarity">
    <text evidence="1">Belongs to the PPR family. P subfamily.</text>
</comment>
<evidence type="ECO:0000313" key="4">
    <source>
        <dbReference type="EMBL" id="KAK1259558.1"/>
    </source>
</evidence>
<proteinExistence type="inferred from homology"/>
<keyword evidence="2" id="KW-0677">Repeat</keyword>
<feature type="repeat" description="PPR" evidence="3">
    <location>
        <begin position="501"/>
        <end position="535"/>
    </location>
</feature>
<name>A0AAV9A5T3_ACOGR</name>
<dbReference type="Pfam" id="PF13041">
    <property type="entry name" value="PPR_2"/>
    <property type="match status" value="2"/>
</dbReference>
<dbReference type="PROSITE" id="PS51375">
    <property type="entry name" value="PPR"/>
    <property type="match status" value="7"/>
</dbReference>
<dbReference type="PANTHER" id="PTHR47447:SF28">
    <property type="entry name" value="PENTACOTRIPEPTIDE-REPEAT REGION OF PRORP DOMAIN-CONTAINING PROTEIN"/>
    <property type="match status" value="1"/>
</dbReference>
<dbReference type="AlphaFoldDB" id="A0AAV9A5T3"/>
<dbReference type="InterPro" id="IPR002885">
    <property type="entry name" value="PPR_rpt"/>
</dbReference>
<comment type="caution">
    <text evidence="4">The sequence shown here is derived from an EMBL/GenBank/DDBJ whole genome shotgun (WGS) entry which is preliminary data.</text>
</comment>
<sequence>MNPTNLQSTARNLSRALLSISSHWDPSHEQTLHSFLSNQTTPLSPPLIASLIDPHLLRHHRLSLGLFNWASRQPNFTHTQTSYASLFKSLSLSRHPKPLKSLLRRARAENVRLGPSLYGPIISAFLACGGTSDAASLFDEMCERGFSVELDPKLCNSVLAALGGDGFLDSAKRVFERLVFYGTQLSEIGFGVFVSRYSRVAELDEMLGLVEVVKRVSPGINGSIIAFLVVDGLCRAERFDEAWRALEELRMRECKPDFMAYRVVAEAFKSKAQLEEAHRVLKQKRKRGVAPRMGDYKAFVLGLVTEGRIQEVSELGEAIVDGDFPIDDELMNALIESVSSVYPESAVSFCKNMMKKERFPTMLALSNMSSNLCKHGKTEDMCDLFRLLSSKGYFSGFERYNSMISLLCKAGRVREGYSMIKEMRKNGFCPSVVTYNSLMEALCREDLLRPAKRLWDEMFANGCSGNLETYNTLIQKLSETGEAEEAQRLFHHMLQNKIVPDKSIYTALIKGLCREAKTNDVLDVFNDCVRQEFGLALSVLNMLILSLCEAGDFNAASKTLCDLPPDVENSASHVILLKSLVDAGDVNAAINHVDWIRENSGWKFEAISTQLIASLSTCPDPEPLLQLLRMMHEKGVVSDAGLWRDVFDGPLAVC</sequence>
<feature type="repeat" description="PPR" evidence="3">
    <location>
        <begin position="257"/>
        <end position="291"/>
    </location>
</feature>
<evidence type="ECO:0000256" key="2">
    <source>
        <dbReference type="ARBA" id="ARBA00022737"/>
    </source>
</evidence>
<evidence type="ECO:0000313" key="5">
    <source>
        <dbReference type="Proteomes" id="UP001179952"/>
    </source>
</evidence>
<dbReference type="Pfam" id="PF01535">
    <property type="entry name" value="PPR"/>
    <property type="match status" value="3"/>
</dbReference>
<protein>
    <submittedName>
        <fullName evidence="4">Pentatricopeptide repeat-containing protein</fullName>
    </submittedName>
</protein>
<dbReference type="Proteomes" id="UP001179952">
    <property type="component" value="Unassembled WGS sequence"/>
</dbReference>
<dbReference type="Gene3D" id="1.25.40.10">
    <property type="entry name" value="Tetratricopeptide repeat domain"/>
    <property type="match status" value="4"/>
</dbReference>
<dbReference type="InterPro" id="IPR011990">
    <property type="entry name" value="TPR-like_helical_dom_sf"/>
</dbReference>
<dbReference type="NCBIfam" id="TIGR00756">
    <property type="entry name" value="PPR"/>
    <property type="match status" value="4"/>
</dbReference>
<feature type="repeat" description="PPR" evidence="3">
    <location>
        <begin position="114"/>
        <end position="148"/>
    </location>
</feature>
<feature type="repeat" description="PPR" evidence="3">
    <location>
        <begin position="431"/>
        <end position="465"/>
    </location>
</feature>
<dbReference type="EMBL" id="JAUJYN010000012">
    <property type="protein sequence ID" value="KAK1259558.1"/>
    <property type="molecule type" value="Genomic_DNA"/>
</dbReference>
<feature type="repeat" description="PPR" evidence="3">
    <location>
        <begin position="222"/>
        <end position="256"/>
    </location>
</feature>
<gene>
    <name evidence="4" type="ORF">QJS04_geneDACA015418</name>
</gene>
<dbReference type="PANTHER" id="PTHR47447">
    <property type="entry name" value="OS03G0856100 PROTEIN"/>
    <property type="match status" value="1"/>
</dbReference>
<keyword evidence="5" id="KW-1185">Reference proteome</keyword>
<accession>A0AAV9A5T3</accession>
<feature type="repeat" description="PPR" evidence="3">
    <location>
        <begin position="466"/>
        <end position="500"/>
    </location>
</feature>
<organism evidence="4 5">
    <name type="scientific">Acorus gramineus</name>
    <name type="common">Dwarf sweet flag</name>
    <dbReference type="NCBI Taxonomy" id="55184"/>
    <lineage>
        <taxon>Eukaryota</taxon>
        <taxon>Viridiplantae</taxon>
        <taxon>Streptophyta</taxon>
        <taxon>Embryophyta</taxon>
        <taxon>Tracheophyta</taxon>
        <taxon>Spermatophyta</taxon>
        <taxon>Magnoliopsida</taxon>
        <taxon>Liliopsida</taxon>
        <taxon>Acoraceae</taxon>
        <taxon>Acorus</taxon>
    </lineage>
</organism>
<feature type="repeat" description="PPR" evidence="3">
    <location>
        <begin position="396"/>
        <end position="430"/>
    </location>
</feature>
<reference evidence="4" key="2">
    <citation type="submission" date="2023-06" db="EMBL/GenBank/DDBJ databases">
        <authorList>
            <person name="Ma L."/>
            <person name="Liu K.-W."/>
            <person name="Li Z."/>
            <person name="Hsiao Y.-Y."/>
            <person name="Qi Y."/>
            <person name="Fu T."/>
            <person name="Tang G."/>
            <person name="Zhang D."/>
            <person name="Sun W.-H."/>
            <person name="Liu D.-K."/>
            <person name="Li Y."/>
            <person name="Chen G.-Z."/>
            <person name="Liu X.-D."/>
            <person name="Liao X.-Y."/>
            <person name="Jiang Y.-T."/>
            <person name="Yu X."/>
            <person name="Hao Y."/>
            <person name="Huang J."/>
            <person name="Zhao X.-W."/>
            <person name="Ke S."/>
            <person name="Chen Y.-Y."/>
            <person name="Wu W.-L."/>
            <person name="Hsu J.-L."/>
            <person name="Lin Y.-F."/>
            <person name="Huang M.-D."/>
            <person name="Li C.-Y."/>
            <person name="Huang L."/>
            <person name="Wang Z.-W."/>
            <person name="Zhao X."/>
            <person name="Zhong W.-Y."/>
            <person name="Peng D.-H."/>
            <person name="Ahmad S."/>
            <person name="Lan S."/>
            <person name="Zhang J.-S."/>
            <person name="Tsai W.-C."/>
            <person name="Van De Peer Y."/>
            <person name="Liu Z.-J."/>
        </authorList>
    </citation>
    <scope>NUCLEOTIDE SEQUENCE</scope>
    <source>
        <strain evidence="4">SCP</strain>
        <tissue evidence="4">Leaves</tissue>
    </source>
</reference>